<dbReference type="PROSITE" id="PS50158">
    <property type="entry name" value="ZF_CCHC"/>
    <property type="match status" value="1"/>
</dbReference>
<dbReference type="GO" id="GO:0003676">
    <property type="term" value="F:nucleic acid binding"/>
    <property type="evidence" value="ECO:0007669"/>
    <property type="project" value="InterPro"/>
</dbReference>
<evidence type="ECO:0000313" key="5">
    <source>
        <dbReference type="Proteomes" id="UP000242715"/>
    </source>
</evidence>
<dbReference type="InterPro" id="IPR029472">
    <property type="entry name" value="Copia-like_N"/>
</dbReference>
<evidence type="ECO:0000313" key="4">
    <source>
        <dbReference type="EMBL" id="GAU48780.1"/>
    </source>
</evidence>
<evidence type="ECO:0000256" key="1">
    <source>
        <dbReference type="PROSITE-ProRule" id="PRU00047"/>
    </source>
</evidence>
<keyword evidence="5" id="KW-1185">Reference proteome</keyword>
<reference evidence="5" key="1">
    <citation type="journal article" date="2017" name="Front. Plant Sci.">
        <title>Climate Clever Clovers: New Paradigm to Reduce the Environmental Footprint of Ruminants by Breeding Low Methanogenic Forages Utilizing Haplotype Variation.</title>
        <authorList>
            <person name="Kaur P."/>
            <person name="Appels R."/>
            <person name="Bayer P.E."/>
            <person name="Keeble-Gagnere G."/>
            <person name="Wang J."/>
            <person name="Hirakawa H."/>
            <person name="Shirasawa K."/>
            <person name="Vercoe P."/>
            <person name="Stefanova K."/>
            <person name="Durmic Z."/>
            <person name="Nichols P."/>
            <person name="Revell C."/>
            <person name="Isobe S.N."/>
            <person name="Edwards D."/>
            <person name="Erskine W."/>
        </authorList>
    </citation>
    <scope>NUCLEOTIDE SEQUENCE [LARGE SCALE GENOMIC DNA]</scope>
    <source>
        <strain evidence="5">cv. Daliak</strain>
    </source>
</reference>
<gene>
    <name evidence="4" type="ORF">TSUD_406230</name>
</gene>
<keyword evidence="1" id="KW-0863">Zinc-finger</keyword>
<sequence length="376" mass="42156">MASERDDPVNDKSEKKSTSDGEKGSVTTALTPSSPYYLSSSDNPGTPLVAVPLNDDNHRTWSRSMKMALRAKVKLGFIDGTIKKLDPALHGSISHGSTARDVWLDLEARFAQTNQPRIHQLWRMLCLMQKEDDLSVTEFYTKFKGIYDELSELQPLPECSCGASKELMKREEDQKVHLFLGSLDNQQFAHVKATILNTEPLPSLWKTFNSVLREEARYTSEREKISNKSDAGVAFYSSASKQKWRDRSKEKCDHCGKTGHMKSGCFEIIGYPPSWDMRRMQRDKGKHDGRGTTHLSAVGNQKKESLEAGHALHGMHIRKDAVTSEGMTGNDEKSQWVLDSGASHHMTVGTKYVLIHTLRAGSLERVCLSKEVSDLV</sequence>
<dbReference type="PANTHER" id="PTHR37610:SF97">
    <property type="entry name" value="RETROTRANSPOSON GAG DOMAIN-CONTAINING PROTEIN"/>
    <property type="match status" value="1"/>
</dbReference>
<organism evidence="4 5">
    <name type="scientific">Trifolium subterraneum</name>
    <name type="common">Subterranean clover</name>
    <dbReference type="NCBI Taxonomy" id="3900"/>
    <lineage>
        <taxon>Eukaryota</taxon>
        <taxon>Viridiplantae</taxon>
        <taxon>Streptophyta</taxon>
        <taxon>Embryophyta</taxon>
        <taxon>Tracheophyta</taxon>
        <taxon>Spermatophyta</taxon>
        <taxon>Magnoliopsida</taxon>
        <taxon>eudicotyledons</taxon>
        <taxon>Gunneridae</taxon>
        <taxon>Pentapetalae</taxon>
        <taxon>rosids</taxon>
        <taxon>fabids</taxon>
        <taxon>Fabales</taxon>
        <taxon>Fabaceae</taxon>
        <taxon>Papilionoideae</taxon>
        <taxon>50 kb inversion clade</taxon>
        <taxon>NPAAA clade</taxon>
        <taxon>Hologalegina</taxon>
        <taxon>IRL clade</taxon>
        <taxon>Trifolieae</taxon>
        <taxon>Trifolium</taxon>
    </lineage>
</organism>
<keyword evidence="1" id="KW-0862">Zinc</keyword>
<name>A0A2Z6PE05_TRISU</name>
<evidence type="ECO:0000256" key="2">
    <source>
        <dbReference type="SAM" id="MobiDB-lite"/>
    </source>
</evidence>
<feature type="compositionally biased region" description="Basic and acidic residues" evidence="2">
    <location>
        <begin position="281"/>
        <end position="291"/>
    </location>
</feature>
<dbReference type="InterPro" id="IPR036875">
    <property type="entry name" value="Znf_CCHC_sf"/>
</dbReference>
<proteinExistence type="predicted"/>
<dbReference type="OrthoDB" id="1426802at2759"/>
<accession>A0A2Z6PE05</accession>
<dbReference type="GO" id="GO:0008270">
    <property type="term" value="F:zinc ion binding"/>
    <property type="evidence" value="ECO:0007669"/>
    <property type="project" value="UniProtKB-KW"/>
</dbReference>
<feature type="compositionally biased region" description="Low complexity" evidence="2">
    <location>
        <begin position="30"/>
        <end position="41"/>
    </location>
</feature>
<keyword evidence="1" id="KW-0479">Metal-binding</keyword>
<dbReference type="Proteomes" id="UP000242715">
    <property type="component" value="Unassembled WGS sequence"/>
</dbReference>
<feature type="region of interest" description="Disordered" evidence="2">
    <location>
        <begin position="1"/>
        <end position="41"/>
    </location>
</feature>
<feature type="domain" description="CCHC-type" evidence="3">
    <location>
        <begin position="251"/>
        <end position="265"/>
    </location>
</feature>
<dbReference type="InterPro" id="IPR001878">
    <property type="entry name" value="Znf_CCHC"/>
</dbReference>
<evidence type="ECO:0000259" key="3">
    <source>
        <dbReference type="PROSITE" id="PS50158"/>
    </source>
</evidence>
<dbReference type="Pfam" id="PF14244">
    <property type="entry name" value="Retrotran_gag_3"/>
    <property type="match status" value="1"/>
</dbReference>
<dbReference type="EMBL" id="DF974471">
    <property type="protein sequence ID" value="GAU48780.1"/>
    <property type="molecule type" value="Genomic_DNA"/>
</dbReference>
<dbReference type="AlphaFoldDB" id="A0A2Z6PE05"/>
<feature type="compositionally biased region" description="Basic and acidic residues" evidence="2">
    <location>
        <begin position="1"/>
        <end position="23"/>
    </location>
</feature>
<dbReference type="SUPFAM" id="SSF57756">
    <property type="entry name" value="Retrovirus zinc finger-like domains"/>
    <property type="match status" value="1"/>
</dbReference>
<dbReference type="PANTHER" id="PTHR37610">
    <property type="entry name" value="CCHC-TYPE DOMAIN-CONTAINING PROTEIN"/>
    <property type="match status" value="1"/>
</dbReference>
<protein>
    <recommendedName>
        <fullName evidence="3">CCHC-type domain-containing protein</fullName>
    </recommendedName>
</protein>
<feature type="region of interest" description="Disordered" evidence="2">
    <location>
        <begin position="281"/>
        <end position="303"/>
    </location>
</feature>